<organism evidence="2 3">
    <name type="scientific">Cannabis sativa</name>
    <name type="common">Hemp</name>
    <name type="synonym">Marijuana</name>
    <dbReference type="NCBI Taxonomy" id="3483"/>
    <lineage>
        <taxon>Eukaryota</taxon>
        <taxon>Viridiplantae</taxon>
        <taxon>Streptophyta</taxon>
        <taxon>Embryophyta</taxon>
        <taxon>Tracheophyta</taxon>
        <taxon>Spermatophyta</taxon>
        <taxon>Magnoliopsida</taxon>
        <taxon>eudicotyledons</taxon>
        <taxon>Gunneridae</taxon>
        <taxon>Pentapetalae</taxon>
        <taxon>rosids</taxon>
        <taxon>fabids</taxon>
        <taxon>Rosales</taxon>
        <taxon>Cannabaceae</taxon>
        <taxon>Cannabis</taxon>
    </lineage>
</organism>
<sequence>MVLQILNRSRVYYVFIGYLFSTDAIGAMEKYAKELVHSVMERAEAVYQHSGVKMNVEKKVGTGDAKDVICHTVEKLRADTLVMGSHGYGFFKRLPINYSLSYEFYKV</sequence>
<name>A0A803NPM9_CANSA</name>
<dbReference type="Gene3D" id="3.40.50.620">
    <property type="entry name" value="HUPs"/>
    <property type="match status" value="1"/>
</dbReference>
<accession>A0A803NPM9</accession>
<evidence type="ECO:0000313" key="3">
    <source>
        <dbReference type="Proteomes" id="UP000596661"/>
    </source>
</evidence>
<dbReference type="Gramene" id="evm.model.01.549.1.5bd9b134.1.5bdae6db">
    <property type="protein sequence ID" value="cds.evm.model.01.549.1.5bd9b134.1.5bdae6db"/>
    <property type="gene ID" value="evm.TU.01.549"/>
</dbReference>
<reference evidence="2" key="1">
    <citation type="submission" date="2018-11" db="EMBL/GenBank/DDBJ databases">
        <authorList>
            <person name="Grassa J C."/>
        </authorList>
    </citation>
    <scope>NUCLEOTIDE SEQUENCE [LARGE SCALE GENOMIC DNA]</scope>
</reference>
<dbReference type="InterPro" id="IPR006016">
    <property type="entry name" value="UspA"/>
</dbReference>
<evidence type="ECO:0000313" key="2">
    <source>
        <dbReference type="EnsemblPlants" id="cds.evm.model.01.549.1.5bd9b134.1.5bdae6db"/>
    </source>
</evidence>
<dbReference type="Proteomes" id="UP000596661">
    <property type="component" value="Chromosome 1"/>
</dbReference>
<feature type="domain" description="UspA" evidence="1">
    <location>
        <begin position="27"/>
        <end position="94"/>
    </location>
</feature>
<dbReference type="AlphaFoldDB" id="A0A803NPM9"/>
<dbReference type="SUPFAM" id="SSF52402">
    <property type="entry name" value="Adenine nucleotide alpha hydrolases-like"/>
    <property type="match status" value="1"/>
</dbReference>
<gene>
    <name evidence="2" type="primary">LOC115705222</name>
</gene>
<keyword evidence="3" id="KW-1185">Reference proteome</keyword>
<protein>
    <recommendedName>
        <fullName evidence="1">UspA domain-containing protein</fullName>
    </recommendedName>
</protein>
<dbReference type="Pfam" id="PF00582">
    <property type="entry name" value="Usp"/>
    <property type="match status" value="1"/>
</dbReference>
<evidence type="ECO:0000259" key="1">
    <source>
        <dbReference type="Pfam" id="PF00582"/>
    </source>
</evidence>
<proteinExistence type="predicted"/>
<dbReference type="PANTHER" id="PTHR31964:SF126">
    <property type="entry name" value="ADENINE NUCLEOTIDE ALPHA HYDROLASES-LIKE SUPERFAMILY PROTEIN"/>
    <property type="match status" value="1"/>
</dbReference>
<dbReference type="EnsemblPlants" id="evm.model.01.549.1.5bd9b134.1.5bdae6db">
    <property type="protein sequence ID" value="cds.evm.model.01.549.1.5bd9b134.1.5bdae6db"/>
    <property type="gene ID" value="evm.TU.01.549"/>
</dbReference>
<dbReference type="InterPro" id="IPR014729">
    <property type="entry name" value="Rossmann-like_a/b/a_fold"/>
</dbReference>
<dbReference type="EMBL" id="UZAU01000018">
    <property type="status" value="NOT_ANNOTATED_CDS"/>
    <property type="molecule type" value="Genomic_DNA"/>
</dbReference>
<dbReference type="PANTHER" id="PTHR31964">
    <property type="entry name" value="ADENINE NUCLEOTIDE ALPHA HYDROLASES-LIKE SUPERFAMILY PROTEIN"/>
    <property type="match status" value="1"/>
</dbReference>
<reference evidence="2" key="2">
    <citation type="submission" date="2021-03" db="UniProtKB">
        <authorList>
            <consortium name="EnsemblPlants"/>
        </authorList>
    </citation>
    <scope>IDENTIFICATION</scope>
</reference>